<dbReference type="OrthoDB" id="466081at2"/>
<proteinExistence type="predicted"/>
<evidence type="ECO:0000313" key="1">
    <source>
        <dbReference type="EMBL" id="ERT06364.1"/>
    </source>
</evidence>
<dbReference type="RefSeq" id="WP_023067467.1">
    <property type="nucleotide sequence ID" value="NZ_AUZM01000038.1"/>
</dbReference>
<organism evidence="1 2">
    <name type="scientific">Lyngbya aestuarii BL J</name>
    <dbReference type="NCBI Taxonomy" id="1348334"/>
    <lineage>
        <taxon>Bacteria</taxon>
        <taxon>Bacillati</taxon>
        <taxon>Cyanobacteriota</taxon>
        <taxon>Cyanophyceae</taxon>
        <taxon>Oscillatoriophycideae</taxon>
        <taxon>Oscillatoriales</taxon>
        <taxon>Microcoleaceae</taxon>
        <taxon>Lyngbya</taxon>
    </lineage>
</organism>
<accession>U7QEJ6</accession>
<dbReference type="AlphaFoldDB" id="U7QEJ6"/>
<evidence type="ECO:0000313" key="2">
    <source>
        <dbReference type="Proteomes" id="UP000017127"/>
    </source>
</evidence>
<name>U7QEJ6_9CYAN</name>
<gene>
    <name evidence="1" type="ORF">M595_3702</name>
</gene>
<dbReference type="Proteomes" id="UP000017127">
    <property type="component" value="Unassembled WGS sequence"/>
</dbReference>
<comment type="caution">
    <text evidence="1">The sequence shown here is derived from an EMBL/GenBank/DDBJ whole genome shotgun (WGS) entry which is preliminary data.</text>
</comment>
<reference evidence="1 2" key="1">
    <citation type="journal article" date="2013" name="Front. Microbiol.">
        <title>Comparative genomic analyses of the cyanobacterium, Lyngbya aestuarii BL J, a powerful hydrogen producer.</title>
        <authorList>
            <person name="Kothari A."/>
            <person name="Vaughn M."/>
            <person name="Garcia-Pichel F."/>
        </authorList>
    </citation>
    <scope>NUCLEOTIDE SEQUENCE [LARGE SCALE GENOMIC DNA]</scope>
    <source>
        <strain evidence="1 2">BL J</strain>
    </source>
</reference>
<sequence>MTTKLDVLKIALLKAQTPAQLKALIVDHTHQEILQAYDRLSLEQQIKVQKIWQGELESGIDSTAHTEFQMR</sequence>
<protein>
    <submittedName>
        <fullName evidence="1">Uncharacterized protein</fullName>
    </submittedName>
</protein>
<dbReference type="EMBL" id="AUZM01000038">
    <property type="protein sequence ID" value="ERT06364.1"/>
    <property type="molecule type" value="Genomic_DNA"/>
</dbReference>
<keyword evidence="2" id="KW-1185">Reference proteome</keyword>